<dbReference type="NCBIfam" id="TIGR00826">
    <property type="entry name" value="EIIB_glc"/>
    <property type="match status" value="1"/>
</dbReference>
<dbReference type="GO" id="GO:0009401">
    <property type="term" value="P:phosphoenolpyruvate-dependent sugar phosphotransferase system"/>
    <property type="evidence" value="ECO:0007669"/>
    <property type="project" value="UniProtKB-KW"/>
</dbReference>
<name>A0A1X9M5V3_9BACI</name>
<keyword evidence="7" id="KW-0812">Transmembrane</keyword>
<evidence type="ECO:0000256" key="9">
    <source>
        <dbReference type="ARBA" id="ARBA00022989"/>
    </source>
</evidence>
<dbReference type="GO" id="GO:0005886">
    <property type="term" value="C:plasma membrane"/>
    <property type="evidence" value="ECO:0007669"/>
    <property type="project" value="UniProtKB-SubCell"/>
</dbReference>
<dbReference type="PROSITE" id="PS01035">
    <property type="entry name" value="PTS_EIIB_TYPE_1_CYS"/>
    <property type="match status" value="1"/>
</dbReference>
<keyword evidence="9" id="KW-1133">Transmembrane helix</keyword>
<evidence type="ECO:0000313" key="13">
    <source>
        <dbReference type="EMBL" id="ARK28829.1"/>
    </source>
</evidence>
<dbReference type="GO" id="GO:0008982">
    <property type="term" value="F:protein-N(PI)-phosphohistidine-sugar phosphotransferase activity"/>
    <property type="evidence" value="ECO:0007669"/>
    <property type="project" value="InterPro"/>
</dbReference>
<dbReference type="PANTHER" id="PTHR30175">
    <property type="entry name" value="PHOSPHOTRANSFERASE SYSTEM TRANSPORT PROTEIN"/>
    <property type="match status" value="1"/>
</dbReference>
<evidence type="ECO:0000256" key="5">
    <source>
        <dbReference type="ARBA" id="ARBA00022679"/>
    </source>
</evidence>
<evidence type="ECO:0000313" key="14">
    <source>
        <dbReference type="Proteomes" id="UP000193006"/>
    </source>
</evidence>
<dbReference type="InterPro" id="IPR001996">
    <property type="entry name" value="PTS_IIB_1"/>
</dbReference>
<evidence type="ECO:0000256" key="3">
    <source>
        <dbReference type="ARBA" id="ARBA00022475"/>
    </source>
</evidence>
<dbReference type="EMBL" id="CP020814">
    <property type="protein sequence ID" value="ARK28829.1"/>
    <property type="molecule type" value="Genomic_DNA"/>
</dbReference>
<dbReference type="AlphaFoldDB" id="A0A1X9M5V3"/>
<feature type="domain" description="PTS EIIB type-1" evidence="12">
    <location>
        <begin position="6"/>
        <end position="89"/>
    </location>
</feature>
<dbReference type="PANTHER" id="PTHR30175:SF1">
    <property type="entry name" value="PTS SYSTEM ARBUTIN-, CELLOBIOSE-, AND SALICIN-SPECIFIC EIIBC COMPONENT-RELATED"/>
    <property type="match status" value="1"/>
</dbReference>
<evidence type="ECO:0000259" key="12">
    <source>
        <dbReference type="PROSITE" id="PS51098"/>
    </source>
</evidence>
<protein>
    <submittedName>
        <fullName evidence="13">Negative regulator of SacY activity</fullName>
    </submittedName>
</protein>
<dbReference type="InterPro" id="IPR050558">
    <property type="entry name" value="PTS_Sugar-Specific_Components"/>
</dbReference>
<dbReference type="GO" id="GO:0090589">
    <property type="term" value="F:protein-phosphocysteine-trehalose phosphotransferase system transporter activity"/>
    <property type="evidence" value="ECO:0007669"/>
    <property type="project" value="TreeGrafter"/>
</dbReference>
<accession>A0A1X9M5V3</accession>
<dbReference type="RefSeq" id="WP_218970367.1">
    <property type="nucleotide sequence ID" value="NZ_CP020814.1"/>
</dbReference>
<evidence type="ECO:0000256" key="10">
    <source>
        <dbReference type="ARBA" id="ARBA00023136"/>
    </source>
</evidence>
<keyword evidence="2" id="KW-0813">Transport</keyword>
<keyword evidence="4" id="KW-0762">Sugar transport</keyword>
<gene>
    <name evidence="13" type="primary">sacX_1</name>
    <name evidence="13" type="ORF">BkAM31D_02595</name>
</gene>
<evidence type="ECO:0000256" key="11">
    <source>
        <dbReference type="PROSITE-ProRule" id="PRU00421"/>
    </source>
</evidence>
<dbReference type="SUPFAM" id="SSF55604">
    <property type="entry name" value="Glucose permease domain IIB"/>
    <property type="match status" value="1"/>
</dbReference>
<keyword evidence="8" id="KW-0418">Kinase</keyword>
<dbReference type="Proteomes" id="UP000193006">
    <property type="component" value="Chromosome"/>
</dbReference>
<dbReference type="KEGG" id="bkw:BkAM31D_02595"/>
<dbReference type="GO" id="GO:0016301">
    <property type="term" value="F:kinase activity"/>
    <property type="evidence" value="ECO:0007669"/>
    <property type="project" value="UniProtKB-KW"/>
</dbReference>
<dbReference type="GO" id="GO:0015771">
    <property type="term" value="P:trehalose transport"/>
    <property type="evidence" value="ECO:0007669"/>
    <property type="project" value="TreeGrafter"/>
</dbReference>
<evidence type="ECO:0000256" key="1">
    <source>
        <dbReference type="ARBA" id="ARBA00004651"/>
    </source>
</evidence>
<evidence type="ECO:0000256" key="6">
    <source>
        <dbReference type="ARBA" id="ARBA00022683"/>
    </source>
</evidence>
<dbReference type="FunFam" id="3.30.1360.60:FF:000001">
    <property type="entry name" value="PTS system glucose-specific IIBC component PtsG"/>
    <property type="match status" value="1"/>
</dbReference>
<dbReference type="PROSITE" id="PS51098">
    <property type="entry name" value="PTS_EIIB_TYPE_1"/>
    <property type="match status" value="1"/>
</dbReference>
<feature type="active site" description="Phosphocysteine intermediate; for EIIB activity" evidence="11">
    <location>
        <position position="28"/>
    </location>
</feature>
<dbReference type="InterPro" id="IPR036878">
    <property type="entry name" value="Glu_permease_IIB"/>
</dbReference>
<dbReference type="CDD" id="cd00212">
    <property type="entry name" value="PTS_IIB_glc"/>
    <property type="match status" value="1"/>
</dbReference>
<comment type="subcellular location">
    <subcellularLocation>
        <location evidence="1">Cell membrane</location>
        <topology evidence="1">Multi-pass membrane protein</topology>
    </subcellularLocation>
</comment>
<keyword evidence="5" id="KW-0808">Transferase</keyword>
<keyword evidence="14" id="KW-1185">Reference proteome</keyword>
<dbReference type="Pfam" id="PF00367">
    <property type="entry name" value="PTS_EIIB"/>
    <property type="match status" value="1"/>
</dbReference>
<evidence type="ECO:0000256" key="2">
    <source>
        <dbReference type="ARBA" id="ARBA00022448"/>
    </source>
</evidence>
<keyword evidence="6" id="KW-0598">Phosphotransferase system</keyword>
<evidence type="ECO:0000256" key="8">
    <source>
        <dbReference type="ARBA" id="ARBA00022777"/>
    </source>
</evidence>
<evidence type="ECO:0000256" key="7">
    <source>
        <dbReference type="ARBA" id="ARBA00022692"/>
    </source>
</evidence>
<reference evidence="13 14" key="1">
    <citation type="submission" date="2017-04" db="EMBL/GenBank/DDBJ databases">
        <title>Bacillus krulwichiae AM31D Genome sequencing and assembly.</title>
        <authorList>
            <person name="Krulwich T.A."/>
            <person name="Anastor L."/>
            <person name="Ehrlich R."/>
            <person name="Ehrlich G.D."/>
            <person name="Janto B."/>
        </authorList>
    </citation>
    <scope>NUCLEOTIDE SEQUENCE [LARGE SCALE GENOMIC DNA]</scope>
    <source>
        <strain evidence="13 14">AM31D</strain>
    </source>
</reference>
<organism evidence="13 14">
    <name type="scientific">Halalkalibacter krulwichiae</name>
    <dbReference type="NCBI Taxonomy" id="199441"/>
    <lineage>
        <taxon>Bacteria</taxon>
        <taxon>Bacillati</taxon>
        <taxon>Bacillota</taxon>
        <taxon>Bacilli</taxon>
        <taxon>Bacillales</taxon>
        <taxon>Bacillaceae</taxon>
        <taxon>Halalkalibacter</taxon>
    </lineage>
</organism>
<dbReference type="Gene3D" id="3.30.1360.60">
    <property type="entry name" value="Glucose permease domain IIB"/>
    <property type="match status" value="1"/>
</dbReference>
<sequence>MSENKYERIGKELIQVIGEDNIESYVHCATRLRFSVKDRKTINDEAIEKIDEVKGVFYNAGQYQVILGTGTVNKVYSALRGGDQMKRRSKSHRLLIRKRESEGQFER</sequence>
<dbReference type="InterPro" id="IPR018113">
    <property type="entry name" value="PTrfase_EIIB_Cys"/>
</dbReference>
<dbReference type="STRING" id="199441.BkAM31D_02595"/>
<keyword evidence="3" id="KW-1003">Cell membrane</keyword>
<keyword evidence="10" id="KW-0472">Membrane</keyword>
<proteinExistence type="predicted"/>
<evidence type="ECO:0000256" key="4">
    <source>
        <dbReference type="ARBA" id="ARBA00022597"/>
    </source>
</evidence>